<evidence type="ECO:0000313" key="2">
    <source>
        <dbReference type="Proteomes" id="UP000595231"/>
    </source>
</evidence>
<dbReference type="EMBL" id="CP065997">
    <property type="protein sequence ID" value="QQB36594.1"/>
    <property type="molecule type" value="Genomic_DNA"/>
</dbReference>
<proteinExistence type="predicted"/>
<name>A0A7T4B6M5_9BURK</name>
<organism evidence="1 2">
    <name type="scientific">Achromobacter deleyi</name>
    <dbReference type="NCBI Taxonomy" id="1353891"/>
    <lineage>
        <taxon>Bacteria</taxon>
        <taxon>Pseudomonadati</taxon>
        <taxon>Pseudomonadota</taxon>
        <taxon>Betaproteobacteria</taxon>
        <taxon>Burkholderiales</taxon>
        <taxon>Alcaligenaceae</taxon>
        <taxon>Achromobacter</taxon>
    </lineage>
</organism>
<dbReference type="RefSeq" id="WP_198486285.1">
    <property type="nucleotide sequence ID" value="NZ_CP065997.1"/>
</dbReference>
<dbReference type="Proteomes" id="UP000595231">
    <property type="component" value="Chromosome"/>
</dbReference>
<dbReference type="AlphaFoldDB" id="A0A7T4B6M5"/>
<reference evidence="1 2" key="1">
    <citation type="submission" date="2020-12" db="EMBL/GenBank/DDBJ databases">
        <title>FDA dAtabase for Regulatory Grade micrObial Sequences (FDA-ARGOS): Supporting development and validation of Infectious Disease Dx tests.</title>
        <authorList>
            <person name="Sproer C."/>
            <person name="Gronow S."/>
            <person name="Severitt S."/>
            <person name="Schroder I."/>
            <person name="Tallon L."/>
            <person name="Sadzewicz L."/>
            <person name="Zhao X."/>
            <person name="Boylan J."/>
            <person name="Ott S."/>
            <person name="Bowen H."/>
            <person name="Vavikolanu K."/>
            <person name="Mehta A."/>
            <person name="Aluvathingal J."/>
            <person name="Nadendla S."/>
            <person name="Lowell S."/>
            <person name="Myers T."/>
            <person name="Yan Y."/>
            <person name="Sichtig H."/>
        </authorList>
    </citation>
    <scope>NUCLEOTIDE SEQUENCE [LARGE SCALE GENOMIC DNA]</scope>
    <source>
        <strain evidence="1 2">FDAARGOS_1050</strain>
    </source>
</reference>
<gene>
    <name evidence="1" type="ORF">I6I07_08320</name>
</gene>
<sequence>MKKSLVMTRLPETLDVAAFLARPLDPLVFYDILPSDGWSVQGLPEKPAIGDLVDRLLAATIDTVAEADLDLIRVALLGGRADQERDERLTALADHASRLYSRLLEGGKSRRPLRMKLQQLNFFLRDWLDRDVDVVRDVQGEKLLGAPAPWDWLDLEGGGRLLLISGPDNVRWHWQGKSGGQSCGYPSQLDLIAPGRISIGSIFSNGADVFDNGTIDHVEHHRPIVLMFSMAAELWAVDYDGHVFPIGDQAAGVKVPIRQVDRARRIGDRLYLSDWTAPGVIVVVELGSLASRVQALPGILLLNDICEGPEGFYAVCKQQGNVFAFDHAFMPRGERLGFGRGKGRLFDPLTVRCSGDQLQVLNWITGSLILLKAF</sequence>
<protein>
    <submittedName>
        <fullName evidence="1">Uncharacterized protein</fullName>
    </submittedName>
</protein>
<accession>A0A7T4B6M5</accession>
<evidence type="ECO:0000313" key="1">
    <source>
        <dbReference type="EMBL" id="QQB36594.1"/>
    </source>
</evidence>